<evidence type="ECO:0000256" key="1">
    <source>
        <dbReference type="SAM" id="SignalP"/>
    </source>
</evidence>
<evidence type="ECO:0000313" key="3">
    <source>
        <dbReference type="Proteomes" id="UP000001818"/>
    </source>
</evidence>
<dbReference type="KEGG" id="rpd:RPD_2221"/>
<name>Q138N3_RHOPS</name>
<evidence type="ECO:0000313" key="2">
    <source>
        <dbReference type="EMBL" id="ABE39456.1"/>
    </source>
</evidence>
<dbReference type="eggNOG" id="ENOG502ZTRP">
    <property type="taxonomic scope" value="Bacteria"/>
</dbReference>
<protein>
    <submittedName>
        <fullName evidence="2">Uncharacterized protein</fullName>
    </submittedName>
</protein>
<proteinExistence type="predicted"/>
<dbReference type="EMBL" id="CP000283">
    <property type="protein sequence ID" value="ABE39456.1"/>
    <property type="molecule type" value="Genomic_DNA"/>
</dbReference>
<keyword evidence="1" id="KW-0732">Signal</keyword>
<gene>
    <name evidence="2" type="ordered locus">RPD_2221</name>
</gene>
<feature type="chain" id="PRO_5004181976" evidence="1">
    <location>
        <begin position="35"/>
        <end position="92"/>
    </location>
</feature>
<feature type="signal peptide" evidence="1">
    <location>
        <begin position="1"/>
        <end position="34"/>
    </location>
</feature>
<organism evidence="2 3">
    <name type="scientific">Rhodopseudomonas palustris (strain BisB5)</name>
    <dbReference type="NCBI Taxonomy" id="316057"/>
    <lineage>
        <taxon>Bacteria</taxon>
        <taxon>Pseudomonadati</taxon>
        <taxon>Pseudomonadota</taxon>
        <taxon>Alphaproteobacteria</taxon>
        <taxon>Hyphomicrobiales</taxon>
        <taxon>Nitrobacteraceae</taxon>
        <taxon>Rhodopseudomonas</taxon>
    </lineage>
</organism>
<dbReference type="Proteomes" id="UP000001818">
    <property type="component" value="Chromosome"/>
</dbReference>
<dbReference type="HOGENOM" id="CLU_2411261_0_0_5"/>
<dbReference type="AlphaFoldDB" id="Q138N3"/>
<reference evidence="2 3" key="1">
    <citation type="submission" date="2006-03" db="EMBL/GenBank/DDBJ databases">
        <title>Complete sequence of Rhodopseudomonas palustris BisB5.</title>
        <authorList>
            <consortium name="US DOE Joint Genome Institute"/>
            <person name="Copeland A."/>
            <person name="Lucas S."/>
            <person name="Lapidus A."/>
            <person name="Barry K."/>
            <person name="Detter J.C."/>
            <person name="Glavina del Rio T."/>
            <person name="Hammon N."/>
            <person name="Israni S."/>
            <person name="Dalin E."/>
            <person name="Tice H."/>
            <person name="Pitluck S."/>
            <person name="Chain P."/>
            <person name="Malfatti S."/>
            <person name="Shin M."/>
            <person name="Vergez L."/>
            <person name="Schmutz J."/>
            <person name="Larimer F."/>
            <person name="Land M."/>
            <person name="Hauser L."/>
            <person name="Pelletier D.A."/>
            <person name="Kyrpides N."/>
            <person name="Lykidis A."/>
            <person name="Oda Y."/>
            <person name="Harwood C.S."/>
            <person name="Richardson P."/>
        </authorList>
    </citation>
    <scope>NUCLEOTIDE SEQUENCE [LARGE SCALE GENOMIC DNA]</scope>
    <source>
        <strain evidence="2 3">BisB5</strain>
    </source>
</reference>
<accession>Q138N3</accession>
<sequence length="92" mass="10038" precursor="true">MIIRLRRMLVKKFAFGVAAAIALGLGALSAPASAATPAPATSAVVAPMTDISAQRYIERRRMIRRGPVCTVRTEVRRGPYGRRVVTKTRVCR</sequence>